<dbReference type="Gene3D" id="1.10.287.110">
    <property type="entry name" value="DnaJ domain"/>
    <property type="match status" value="1"/>
</dbReference>
<dbReference type="SMART" id="SM00271">
    <property type="entry name" value="DnaJ"/>
    <property type="match status" value="1"/>
</dbReference>
<dbReference type="CDD" id="cd06257">
    <property type="entry name" value="DnaJ"/>
    <property type="match status" value="1"/>
</dbReference>
<sequence length="141" mass="15944">MFGRAAPKKSDNTRYYEILGVPKDAAQDDLKKAYRKAAIKNHPDKGGDPEKPDVDRIADSSHTPRPDYPERFTRHGLKSQGITRCMVASDKLSEQGCRSASRSTEHRHVMIGVHPNPRVDSWDTADAMLLLQLVLRWMFSV</sequence>
<dbReference type="PANTHER" id="PTHR43908">
    <property type="entry name" value="AT29763P-RELATED"/>
    <property type="match status" value="1"/>
</dbReference>
<dbReference type="GO" id="GO:0005789">
    <property type="term" value="C:endoplasmic reticulum membrane"/>
    <property type="evidence" value="ECO:0007669"/>
    <property type="project" value="TreeGrafter"/>
</dbReference>
<name>A0AAD8X7I7_LOLMU</name>
<dbReference type="InterPro" id="IPR051100">
    <property type="entry name" value="DnaJ_subfamily_B/C"/>
</dbReference>
<dbReference type="GO" id="GO:0030544">
    <property type="term" value="F:Hsp70 protein binding"/>
    <property type="evidence" value="ECO:0007669"/>
    <property type="project" value="TreeGrafter"/>
</dbReference>
<dbReference type="Pfam" id="PF00226">
    <property type="entry name" value="DnaJ"/>
    <property type="match status" value="1"/>
</dbReference>
<accession>A0AAD8X7I7</accession>
<dbReference type="EMBL" id="JAUUTY010000001">
    <property type="protein sequence ID" value="KAK1699541.1"/>
    <property type="molecule type" value="Genomic_DNA"/>
</dbReference>
<feature type="domain" description="J" evidence="2">
    <location>
        <begin position="14"/>
        <end position="105"/>
    </location>
</feature>
<evidence type="ECO:0000256" key="1">
    <source>
        <dbReference type="SAM" id="MobiDB-lite"/>
    </source>
</evidence>
<dbReference type="InterPro" id="IPR036869">
    <property type="entry name" value="J_dom_sf"/>
</dbReference>
<reference evidence="3" key="1">
    <citation type="submission" date="2023-07" db="EMBL/GenBank/DDBJ databases">
        <title>A chromosome-level genome assembly of Lolium multiflorum.</title>
        <authorList>
            <person name="Chen Y."/>
            <person name="Copetti D."/>
            <person name="Kolliker R."/>
            <person name="Studer B."/>
        </authorList>
    </citation>
    <scope>NUCLEOTIDE SEQUENCE</scope>
    <source>
        <strain evidence="3">02402/16</strain>
        <tissue evidence="3">Leaf</tissue>
    </source>
</reference>
<comment type="caution">
    <text evidence="3">The sequence shown here is derived from an EMBL/GenBank/DDBJ whole genome shotgun (WGS) entry which is preliminary data.</text>
</comment>
<feature type="compositionally biased region" description="Basic and acidic residues" evidence="1">
    <location>
        <begin position="41"/>
        <end position="73"/>
    </location>
</feature>
<dbReference type="AlphaFoldDB" id="A0AAD8X7I7"/>
<evidence type="ECO:0000313" key="4">
    <source>
        <dbReference type="Proteomes" id="UP001231189"/>
    </source>
</evidence>
<protein>
    <recommendedName>
        <fullName evidence="2">J domain-containing protein</fullName>
    </recommendedName>
</protein>
<proteinExistence type="predicted"/>
<dbReference type="PROSITE" id="PS50076">
    <property type="entry name" value="DNAJ_2"/>
    <property type="match status" value="1"/>
</dbReference>
<dbReference type="PANTHER" id="PTHR43908:SF3">
    <property type="entry name" value="AT29763P-RELATED"/>
    <property type="match status" value="1"/>
</dbReference>
<dbReference type="PRINTS" id="PR00625">
    <property type="entry name" value="JDOMAIN"/>
</dbReference>
<evidence type="ECO:0000313" key="3">
    <source>
        <dbReference type="EMBL" id="KAK1699541.1"/>
    </source>
</evidence>
<dbReference type="InterPro" id="IPR001623">
    <property type="entry name" value="DnaJ_domain"/>
</dbReference>
<dbReference type="GO" id="GO:0071218">
    <property type="term" value="P:cellular response to misfolded protein"/>
    <property type="evidence" value="ECO:0007669"/>
    <property type="project" value="TreeGrafter"/>
</dbReference>
<organism evidence="3 4">
    <name type="scientific">Lolium multiflorum</name>
    <name type="common">Italian ryegrass</name>
    <name type="synonym">Lolium perenne subsp. multiflorum</name>
    <dbReference type="NCBI Taxonomy" id="4521"/>
    <lineage>
        <taxon>Eukaryota</taxon>
        <taxon>Viridiplantae</taxon>
        <taxon>Streptophyta</taxon>
        <taxon>Embryophyta</taxon>
        <taxon>Tracheophyta</taxon>
        <taxon>Spermatophyta</taxon>
        <taxon>Magnoliopsida</taxon>
        <taxon>Liliopsida</taxon>
        <taxon>Poales</taxon>
        <taxon>Poaceae</taxon>
        <taxon>BOP clade</taxon>
        <taxon>Pooideae</taxon>
        <taxon>Poodae</taxon>
        <taxon>Poeae</taxon>
        <taxon>Poeae Chloroplast Group 2 (Poeae type)</taxon>
        <taxon>Loliodinae</taxon>
        <taxon>Loliinae</taxon>
        <taxon>Lolium</taxon>
    </lineage>
</organism>
<keyword evidence="4" id="KW-1185">Reference proteome</keyword>
<gene>
    <name evidence="3" type="ORF">QYE76_016238</name>
</gene>
<dbReference type="SUPFAM" id="SSF46565">
    <property type="entry name" value="Chaperone J-domain"/>
    <property type="match status" value="1"/>
</dbReference>
<evidence type="ECO:0000259" key="2">
    <source>
        <dbReference type="PROSITE" id="PS50076"/>
    </source>
</evidence>
<feature type="region of interest" description="Disordered" evidence="1">
    <location>
        <begin position="34"/>
        <end position="76"/>
    </location>
</feature>
<dbReference type="Proteomes" id="UP001231189">
    <property type="component" value="Unassembled WGS sequence"/>
</dbReference>